<evidence type="ECO:0000313" key="2">
    <source>
        <dbReference type="EMBL" id="GGN86562.1"/>
    </source>
</evidence>
<sequence>MRDSAGAADGKQVASDDGHCRVMTDIRSTPNLLGMRLAHRAMLADTARFAVLAGELAAGTPCAPRRARAVAEYLGLLCDSIHHHHRVEDEVLWPTLTAAAGDAVELRELTDDHAQLDPALAQIRTTCAELVARRPGAAADLAERLTRLHTVLDEHIADEELTVFPIVTEYVTTAQWERVEAAARGGAVMSFELPRMVAVCTRAELAEVMADGGLPLRVMLTVFGIGYRRRERVLAGR</sequence>
<name>A0ABQ2KNE9_9NOCA</name>
<dbReference type="Gene3D" id="1.20.120.520">
    <property type="entry name" value="nmb1532 protein domain like"/>
    <property type="match status" value="1"/>
</dbReference>
<keyword evidence="3" id="KW-1185">Reference proteome</keyword>
<feature type="domain" description="Hemerythrin-like" evidence="1">
    <location>
        <begin position="35"/>
        <end position="166"/>
    </location>
</feature>
<organism evidence="2 3">
    <name type="scientific">Nocardia rhizosphaerihabitans</name>
    <dbReference type="NCBI Taxonomy" id="1691570"/>
    <lineage>
        <taxon>Bacteria</taxon>
        <taxon>Bacillati</taxon>
        <taxon>Actinomycetota</taxon>
        <taxon>Actinomycetes</taxon>
        <taxon>Mycobacteriales</taxon>
        <taxon>Nocardiaceae</taxon>
        <taxon>Nocardia</taxon>
    </lineage>
</organism>
<dbReference type="EMBL" id="BMNE01000004">
    <property type="protein sequence ID" value="GGN86562.1"/>
    <property type="molecule type" value="Genomic_DNA"/>
</dbReference>
<dbReference type="CDD" id="cd12108">
    <property type="entry name" value="Hr-like"/>
    <property type="match status" value="1"/>
</dbReference>
<comment type="caution">
    <text evidence="2">The sequence shown here is derived from an EMBL/GenBank/DDBJ whole genome shotgun (WGS) entry which is preliminary data.</text>
</comment>
<protein>
    <recommendedName>
        <fullName evidence="1">Hemerythrin-like domain-containing protein</fullName>
    </recommendedName>
</protein>
<proteinExistence type="predicted"/>
<dbReference type="Proteomes" id="UP000658127">
    <property type="component" value="Unassembled WGS sequence"/>
</dbReference>
<evidence type="ECO:0000313" key="3">
    <source>
        <dbReference type="Proteomes" id="UP000658127"/>
    </source>
</evidence>
<dbReference type="Pfam" id="PF01814">
    <property type="entry name" value="Hemerythrin"/>
    <property type="match status" value="1"/>
</dbReference>
<reference evidence="3" key="1">
    <citation type="journal article" date="2019" name="Int. J. Syst. Evol. Microbiol.">
        <title>The Global Catalogue of Microorganisms (GCM) 10K type strain sequencing project: providing services to taxonomists for standard genome sequencing and annotation.</title>
        <authorList>
            <consortium name="The Broad Institute Genomics Platform"/>
            <consortium name="The Broad Institute Genome Sequencing Center for Infectious Disease"/>
            <person name="Wu L."/>
            <person name="Ma J."/>
        </authorList>
    </citation>
    <scope>NUCLEOTIDE SEQUENCE [LARGE SCALE GENOMIC DNA]</scope>
    <source>
        <strain evidence="3">CGMCC 4.7329</strain>
    </source>
</reference>
<accession>A0ABQ2KNE9</accession>
<evidence type="ECO:0000259" key="1">
    <source>
        <dbReference type="Pfam" id="PF01814"/>
    </source>
</evidence>
<dbReference type="InterPro" id="IPR012312">
    <property type="entry name" value="Hemerythrin-like"/>
</dbReference>
<gene>
    <name evidence="2" type="ORF">GCM10011610_42000</name>
</gene>